<dbReference type="STRING" id="266749.SAMN05421876_10741"/>
<reference evidence="1 2" key="1">
    <citation type="submission" date="2014-10" db="EMBL/GenBank/DDBJ databases">
        <title>Kaistella jeonii genome.</title>
        <authorList>
            <person name="Clayton J.T."/>
            <person name="Newman J.D."/>
        </authorList>
    </citation>
    <scope>NUCLEOTIDE SEQUENCE [LARGE SCALE GENOMIC DNA]</scope>
    <source>
        <strain evidence="1 2">DSM 17048</strain>
    </source>
</reference>
<accession>A0A0C1CWW1</accession>
<sequence length="158" mass="18244">MENTERLQNYEFENYTIITNFETYNDAVDYASEKGGELVEVGFTNGHDNPEPNASGHLVELKKTFRVGLDPEYQVLYSDDAKFQEMAEVILENMKEKENDIAPEDWISDQNIAQGDRIIIIKNGDVNTVTTRERIKYLMRGNLYELAVRIENNDIKEA</sequence>
<dbReference type="Proteomes" id="UP000031473">
    <property type="component" value="Unassembled WGS sequence"/>
</dbReference>
<dbReference type="EMBL" id="JSYL01000005">
    <property type="protein sequence ID" value="KIA88861.1"/>
    <property type="molecule type" value="Genomic_DNA"/>
</dbReference>
<name>A0A0C1CWW1_9FLAO</name>
<protein>
    <submittedName>
        <fullName evidence="1">Uncharacterized protein</fullName>
    </submittedName>
</protein>
<dbReference type="AlphaFoldDB" id="A0A0C1CWW1"/>
<dbReference type="RefSeq" id="WP_039352127.1">
    <property type="nucleotide sequence ID" value="NZ_FOLA01000007.1"/>
</dbReference>
<organism evidence="1 2">
    <name type="scientific">Kaistella jeonii</name>
    <dbReference type="NCBI Taxonomy" id="266749"/>
    <lineage>
        <taxon>Bacteria</taxon>
        <taxon>Pseudomonadati</taxon>
        <taxon>Bacteroidota</taxon>
        <taxon>Flavobacteriia</taxon>
        <taxon>Flavobacteriales</taxon>
        <taxon>Weeksellaceae</taxon>
        <taxon>Chryseobacterium group</taxon>
        <taxon>Kaistella</taxon>
    </lineage>
</organism>
<dbReference type="OrthoDB" id="1255441at2"/>
<evidence type="ECO:0000313" key="1">
    <source>
        <dbReference type="EMBL" id="KIA88861.1"/>
    </source>
</evidence>
<gene>
    <name evidence="1" type="ORF">OA86_09440</name>
</gene>
<evidence type="ECO:0000313" key="2">
    <source>
        <dbReference type="Proteomes" id="UP000031473"/>
    </source>
</evidence>
<comment type="caution">
    <text evidence="1">The sequence shown here is derived from an EMBL/GenBank/DDBJ whole genome shotgun (WGS) entry which is preliminary data.</text>
</comment>
<proteinExistence type="predicted"/>
<keyword evidence="2" id="KW-1185">Reference proteome</keyword>